<organism evidence="2">
    <name type="scientific">Caulobacter sp. 73W</name>
    <dbReference type="NCBI Taxonomy" id="3161137"/>
    <lineage>
        <taxon>Bacteria</taxon>
        <taxon>Pseudomonadati</taxon>
        <taxon>Pseudomonadota</taxon>
        <taxon>Alphaproteobacteria</taxon>
        <taxon>Caulobacterales</taxon>
        <taxon>Caulobacteraceae</taxon>
        <taxon>Caulobacter</taxon>
    </lineage>
</organism>
<feature type="domain" description="Enoyl reductase (ER)" evidence="1">
    <location>
        <begin position="10"/>
        <end position="314"/>
    </location>
</feature>
<dbReference type="SUPFAM" id="SSF50129">
    <property type="entry name" value="GroES-like"/>
    <property type="match status" value="1"/>
</dbReference>
<dbReference type="InterPro" id="IPR020843">
    <property type="entry name" value="ER"/>
</dbReference>
<dbReference type="Gene3D" id="3.40.50.720">
    <property type="entry name" value="NAD(P)-binding Rossmann-like Domain"/>
    <property type="match status" value="1"/>
</dbReference>
<dbReference type="AlphaFoldDB" id="A0AB39KSY6"/>
<dbReference type="SUPFAM" id="SSF51735">
    <property type="entry name" value="NAD(P)-binding Rossmann-fold domains"/>
    <property type="match status" value="1"/>
</dbReference>
<name>A0AB39KSY6_9CAUL</name>
<dbReference type="RefSeq" id="WP_369059567.1">
    <property type="nucleotide sequence ID" value="NZ_CP158375.1"/>
</dbReference>
<proteinExistence type="predicted"/>
<dbReference type="PANTHER" id="PTHR43677">
    <property type="entry name" value="SHORT-CHAIN DEHYDROGENASE/REDUCTASE"/>
    <property type="match status" value="1"/>
</dbReference>
<dbReference type="InterPro" id="IPR036291">
    <property type="entry name" value="NAD(P)-bd_dom_sf"/>
</dbReference>
<gene>
    <name evidence="2" type="ORF">ABOZ73_18480</name>
</gene>
<dbReference type="EMBL" id="CP158375">
    <property type="protein sequence ID" value="XDO96727.1"/>
    <property type="molecule type" value="Genomic_DNA"/>
</dbReference>
<dbReference type="Gene3D" id="3.90.180.10">
    <property type="entry name" value="Medium-chain alcohol dehydrogenases, catalytic domain"/>
    <property type="match status" value="2"/>
</dbReference>
<dbReference type="InterPro" id="IPR051397">
    <property type="entry name" value="Zn-ADH-like_protein"/>
</dbReference>
<sequence>MKAAIVREFGATPVYGDFEEPSAQAGQSVIKVHVAPLSPIVRALAAGRHYTSVAAAGFVPGIDGVGLDPEGRRVYFLFPQSPFGSMGELSLVSSQMIAPVPDALSDVQAAAVATAGLASWIALTRRAPIQEGQAVLINGATGAAGAMGAQIARRFGAGKIIAVGRNTERLAKVDADVRIELGQEADLLLRAQFDHGVDVVLDFLWGEPAKRLITAATQQRASRTGEPRLRYVQLGSIAGDEIALRADSLRGSGLELLGSGIGSVSIGELIAGAAELMAQAAASSFEAPVELLPLQDVAKAWGGPDGVRYLLSMV</sequence>
<protein>
    <recommendedName>
        <fullName evidence="1">Enoyl reductase (ER) domain-containing protein</fullName>
    </recommendedName>
</protein>
<accession>A0AB39KSY6</accession>
<dbReference type="PANTHER" id="PTHR43677:SF11">
    <property type="entry name" value="ZINC-CONTAINING ALCOHOL DEHYDROGENASE"/>
    <property type="match status" value="1"/>
</dbReference>
<evidence type="ECO:0000259" key="1">
    <source>
        <dbReference type="SMART" id="SM00829"/>
    </source>
</evidence>
<dbReference type="InterPro" id="IPR011032">
    <property type="entry name" value="GroES-like_sf"/>
</dbReference>
<dbReference type="GO" id="GO:0016491">
    <property type="term" value="F:oxidoreductase activity"/>
    <property type="evidence" value="ECO:0007669"/>
    <property type="project" value="InterPro"/>
</dbReference>
<evidence type="ECO:0000313" key="2">
    <source>
        <dbReference type="EMBL" id="XDO96727.1"/>
    </source>
</evidence>
<reference evidence="2" key="1">
    <citation type="submission" date="2024-06" db="EMBL/GenBank/DDBJ databases">
        <title>Caulobacter inopinatus, sp. nov.</title>
        <authorList>
            <person name="Donachie S.P."/>
        </authorList>
    </citation>
    <scope>NUCLEOTIDE SEQUENCE</scope>
    <source>
        <strain evidence="2">73W</strain>
    </source>
</reference>
<dbReference type="SMART" id="SM00829">
    <property type="entry name" value="PKS_ER"/>
    <property type="match status" value="1"/>
</dbReference>